<dbReference type="Proteomes" id="UP000030993">
    <property type="component" value="Unassembled WGS sequence"/>
</dbReference>
<evidence type="ECO:0008006" key="3">
    <source>
        <dbReference type="Google" id="ProtNLM"/>
    </source>
</evidence>
<sequence length="155" mass="17989">MIKRHEHITFAKPNDEMVRYIADNMREIDKFECMAVNHTPLEGLETSIAVCPDSRVFLADGEPIGAMGSKSLPDGGGVFWLLGTDKINSYPKEFMIKSFDILKNDLMVRYSYLTNCICMEHKESVRWLKKLGAEFMDKKYTLLGREFRQFFIYRG</sequence>
<proteinExistence type="predicted"/>
<evidence type="ECO:0000313" key="1">
    <source>
        <dbReference type="EMBL" id="KHM51601.1"/>
    </source>
</evidence>
<keyword evidence="2" id="KW-1185">Reference proteome</keyword>
<dbReference type="RefSeq" id="WP_039209728.1">
    <property type="nucleotide sequence ID" value="NZ_JSCE01000183.1"/>
</dbReference>
<evidence type="ECO:0000313" key="2">
    <source>
        <dbReference type="Proteomes" id="UP000030993"/>
    </source>
</evidence>
<reference evidence="1 2" key="1">
    <citation type="journal article" date="2013" name="PLoS ONE">
        <title>Identification and characterization of three novel lipases belonging to families II and V from Anaerovibrio lipolyticus 5ST.</title>
        <authorList>
            <person name="Prive F."/>
            <person name="Kaderbhai N.N."/>
            <person name="Girdwood S."/>
            <person name="Worgan H.J."/>
            <person name="Pinloche E."/>
            <person name="Scollan N.D."/>
            <person name="Huws S.A."/>
            <person name="Newbold C.J."/>
        </authorList>
    </citation>
    <scope>NUCLEOTIDE SEQUENCE [LARGE SCALE GENOMIC DNA]</scope>
    <source>
        <strain evidence="1 2">5S</strain>
    </source>
</reference>
<dbReference type="EMBL" id="JSCE01000183">
    <property type="protein sequence ID" value="KHM51601.1"/>
    <property type="molecule type" value="Genomic_DNA"/>
</dbReference>
<organism evidence="1 2">
    <name type="scientific">Anaerovibrio lipolyticus</name>
    <dbReference type="NCBI Taxonomy" id="82374"/>
    <lineage>
        <taxon>Bacteria</taxon>
        <taxon>Bacillati</taxon>
        <taxon>Bacillota</taxon>
        <taxon>Negativicutes</taxon>
        <taxon>Selenomonadales</taxon>
        <taxon>Selenomonadaceae</taxon>
        <taxon>Anaerovibrio</taxon>
    </lineage>
</organism>
<gene>
    <name evidence="1" type="ORF">NZ47_09455</name>
</gene>
<name>A0A0B2JY76_9FIRM</name>
<dbReference type="STRING" id="82374.NZ47_09455"/>
<protein>
    <recommendedName>
        <fullName evidence="3">N-acetyltransferase domain-containing protein</fullName>
    </recommendedName>
</protein>
<dbReference type="AlphaFoldDB" id="A0A0B2JY76"/>
<accession>A0A0B2JY76</accession>
<comment type="caution">
    <text evidence="1">The sequence shown here is derived from an EMBL/GenBank/DDBJ whole genome shotgun (WGS) entry which is preliminary data.</text>
</comment>